<proteinExistence type="predicted"/>
<dbReference type="AlphaFoldDB" id="A0A0F6B2Q7"/>
<sequence length="43" mass="4929">MWTNTPAAVSHYRCFFLPCLRVNRPTAHPVIVNSGRMMSCLSY</sequence>
<dbReference type="Proteomes" id="UP000002695">
    <property type="component" value="Chromosome"/>
</dbReference>
<reference evidence="1 2" key="1">
    <citation type="journal article" date="2010" name="J. Bacteriol.">
        <title>Short-term signatures of evolutionary change in the Salmonella enterica serovar typhimurium 14028 genome.</title>
        <authorList>
            <person name="Jarvik T."/>
            <person name="Smillie C."/>
            <person name="Groisman E.A."/>
            <person name="Ochman H."/>
        </authorList>
    </citation>
    <scope>NUCLEOTIDE SEQUENCE [LARGE SCALE GENOMIC DNA]</scope>
    <source>
        <strain evidence="2">14028s / SGSC 2262</strain>
    </source>
</reference>
<accession>A0A0F6B2Q7</accession>
<dbReference type="KEGG" id="seo:STM14_2339"/>
<dbReference type="HOGENOM" id="CLU_3239395_0_0_6"/>
<protein>
    <submittedName>
        <fullName evidence="1">Uncharacterized protein</fullName>
    </submittedName>
</protein>
<gene>
    <name evidence="1" type="ordered locus">STM14_2339</name>
</gene>
<keyword evidence="2" id="KW-1185">Reference proteome</keyword>
<evidence type="ECO:0000313" key="1">
    <source>
        <dbReference type="EMBL" id="ACY88796.1"/>
    </source>
</evidence>
<name>A0A0F6B2Q7_SALT1</name>
<evidence type="ECO:0000313" key="2">
    <source>
        <dbReference type="Proteomes" id="UP000002695"/>
    </source>
</evidence>
<dbReference type="EMBL" id="CP001363">
    <property type="protein sequence ID" value="ACY88796.1"/>
    <property type="molecule type" value="Genomic_DNA"/>
</dbReference>
<organism evidence="1 2">
    <name type="scientific">Salmonella typhimurium (strain 14028s / SGSC 2262)</name>
    <dbReference type="NCBI Taxonomy" id="588858"/>
    <lineage>
        <taxon>Bacteria</taxon>
        <taxon>Pseudomonadati</taxon>
        <taxon>Pseudomonadota</taxon>
        <taxon>Gammaproteobacteria</taxon>
        <taxon>Enterobacterales</taxon>
        <taxon>Enterobacteriaceae</taxon>
        <taxon>Salmonella</taxon>
    </lineage>
</organism>